<dbReference type="KEGG" id="sbk:SHEWBE_3429"/>
<organism evidence="1 2">
    <name type="scientific">Shewanella benthica</name>
    <dbReference type="NCBI Taxonomy" id="43661"/>
    <lineage>
        <taxon>Bacteria</taxon>
        <taxon>Pseudomonadati</taxon>
        <taxon>Pseudomonadota</taxon>
        <taxon>Gammaproteobacteria</taxon>
        <taxon>Alteromonadales</taxon>
        <taxon>Shewanellaceae</taxon>
        <taxon>Shewanella</taxon>
    </lineage>
</organism>
<dbReference type="OrthoDB" id="189903at2"/>
<evidence type="ECO:0000313" key="1">
    <source>
        <dbReference type="EMBL" id="SQH77392.1"/>
    </source>
</evidence>
<name>A0A330M5L0_9GAMM</name>
<gene>
    <name evidence="1" type="ORF">SHEWBE_3429</name>
</gene>
<dbReference type="AlphaFoldDB" id="A0A330M5L0"/>
<evidence type="ECO:0000313" key="2">
    <source>
        <dbReference type="Proteomes" id="UP000250123"/>
    </source>
</evidence>
<protein>
    <submittedName>
        <fullName evidence="1">Uncharacterized protein</fullName>
    </submittedName>
</protein>
<reference evidence="2" key="1">
    <citation type="submission" date="2018-06" db="EMBL/GenBank/DDBJ databases">
        <authorList>
            <person name="Cea G.-C."/>
            <person name="William W."/>
        </authorList>
    </citation>
    <scope>NUCLEOTIDE SEQUENCE [LARGE SCALE GENOMIC DNA]</scope>
    <source>
        <strain evidence="2">DB21MT-2</strain>
    </source>
</reference>
<accession>A0A330M5L0</accession>
<dbReference type="EMBL" id="LS483452">
    <property type="protein sequence ID" value="SQH77392.1"/>
    <property type="molecule type" value="Genomic_DNA"/>
</dbReference>
<dbReference type="RefSeq" id="WP_112353289.1">
    <property type="nucleotide sequence ID" value="NZ_LS483452.1"/>
</dbReference>
<dbReference type="Proteomes" id="UP000250123">
    <property type="component" value="Chromosome SHEWBE"/>
</dbReference>
<sequence length="398" mass="45344">MLAIKHVTLRQDPQAEAFCQDVLTQVCATVTRYLDKNQVCALVLLGGYGRGEGGLISHPVSGQLYPHNNFDLLLILNQQINATSPLKKSINQALQPISQQAGLGIDISFTTRAKMRSAACRVIWYDMRHGHRTLLGDEDFVPSLSQHTLQNIPAWDARNLLINRGSLLLINRFLLAQNDTERYRSTIIKHTMKAIIGYGDALLFSLGKYHWSYAEKQLRMANETSIEAEFKQLYLEAMSFRFSPSYTRFQHIELSAWNESIITALQPVHLRCERRRLNKPNLTWTSYLKYAASDAFWHNDNLVNNLLKRTLGRLMGEGMMTPGLAIIQQPSPWTYLALTQAEKLPLCFPYVLYRQGKQAENAADTLTRRYLKNWQDFVDANLSNLLDGLGLSLEEVNL</sequence>
<proteinExistence type="predicted"/>